<dbReference type="InterPro" id="IPR035965">
    <property type="entry name" value="PAS-like_dom_sf"/>
</dbReference>
<dbReference type="InterPro" id="IPR000014">
    <property type="entry name" value="PAS"/>
</dbReference>
<keyword evidence="3" id="KW-0807">Transducer</keyword>
<dbReference type="Gene3D" id="6.10.340.10">
    <property type="match status" value="1"/>
</dbReference>
<evidence type="ECO:0000256" key="3">
    <source>
        <dbReference type="PROSITE-ProRule" id="PRU00284"/>
    </source>
</evidence>
<dbReference type="Gene3D" id="1.10.287.950">
    <property type="entry name" value="Methyl-accepting chemotaxis protein"/>
    <property type="match status" value="1"/>
</dbReference>
<dbReference type="InterPro" id="IPR003660">
    <property type="entry name" value="HAMP_dom"/>
</dbReference>
<dbReference type="Pfam" id="PF13188">
    <property type="entry name" value="PAS_8"/>
    <property type="match status" value="1"/>
</dbReference>
<dbReference type="Pfam" id="PF00015">
    <property type="entry name" value="MCPsignal"/>
    <property type="match status" value="1"/>
</dbReference>
<dbReference type="EMBL" id="RYFG02000019">
    <property type="protein sequence ID" value="TRX01641.1"/>
    <property type="molecule type" value="Genomic_DNA"/>
</dbReference>
<dbReference type="SMART" id="SM00304">
    <property type="entry name" value="HAMP"/>
    <property type="match status" value="2"/>
</dbReference>
<dbReference type="Pfam" id="PF00672">
    <property type="entry name" value="HAMP"/>
    <property type="match status" value="1"/>
</dbReference>
<accession>A0ABY3CES0</accession>
<proteinExistence type="inferred from homology"/>
<evidence type="ECO:0000256" key="1">
    <source>
        <dbReference type="ARBA" id="ARBA00022481"/>
    </source>
</evidence>
<dbReference type="InterPro" id="IPR051310">
    <property type="entry name" value="MCP_chemotaxis"/>
</dbReference>
<feature type="domain" description="Methyl-accepting transducer" evidence="6">
    <location>
        <begin position="497"/>
        <end position="726"/>
    </location>
</feature>
<evidence type="ECO:0000259" key="6">
    <source>
        <dbReference type="PROSITE" id="PS50111"/>
    </source>
</evidence>
<protein>
    <submittedName>
        <fullName evidence="8">HAMP domain-containing protein</fullName>
    </submittedName>
</protein>
<evidence type="ECO:0000313" key="9">
    <source>
        <dbReference type="Proteomes" id="UP000733744"/>
    </source>
</evidence>
<keyword evidence="4" id="KW-0175">Coiled coil</keyword>
<reference evidence="8 9" key="1">
    <citation type="journal article" date="2019" name="Antonie Van Leeuwenhoek">
        <title>Description of 'Ca. Methylobacter oryzae' KRF1, a novel species from the environmentally important Methylobacter clade 2.</title>
        <authorList>
            <person name="Khatri K."/>
            <person name="Mohite J.A."/>
            <person name="Pandit P.S."/>
            <person name="Bahulikar R."/>
            <person name="Rahalkar M.C."/>
        </authorList>
    </citation>
    <scope>NUCLEOTIDE SEQUENCE [LARGE SCALE GENOMIC DNA]</scope>
    <source>
        <strain evidence="8 9">KRF1</strain>
    </source>
</reference>
<keyword evidence="9" id="KW-1185">Reference proteome</keyword>
<evidence type="ECO:0000259" key="7">
    <source>
        <dbReference type="PROSITE" id="PS50885"/>
    </source>
</evidence>
<dbReference type="SUPFAM" id="SSF58104">
    <property type="entry name" value="Methyl-accepting chemotaxis protein (MCP) signaling domain"/>
    <property type="match status" value="1"/>
</dbReference>
<dbReference type="RefSeq" id="WP_127029702.1">
    <property type="nucleotide sequence ID" value="NZ_RYFG02000019.1"/>
</dbReference>
<evidence type="ECO:0000313" key="8">
    <source>
        <dbReference type="EMBL" id="TRX01641.1"/>
    </source>
</evidence>
<evidence type="ECO:0000256" key="5">
    <source>
        <dbReference type="SAM" id="Phobius"/>
    </source>
</evidence>
<keyword evidence="5" id="KW-1133">Transmembrane helix</keyword>
<dbReference type="InterPro" id="IPR004089">
    <property type="entry name" value="MCPsignal_dom"/>
</dbReference>
<name>A0ABY3CES0_9GAMM</name>
<gene>
    <name evidence="8" type="ORF">EKO24_003710</name>
</gene>
<keyword evidence="5" id="KW-0472">Membrane</keyword>
<keyword evidence="5" id="KW-0812">Transmembrane</keyword>
<dbReference type="PROSITE" id="PS50885">
    <property type="entry name" value="HAMP"/>
    <property type="match status" value="2"/>
</dbReference>
<comment type="similarity">
    <text evidence="2">Belongs to the methyl-accepting chemotaxis (MCP) protein family.</text>
</comment>
<organism evidence="8 9">
    <name type="scientific">Candidatus Methylobacter oryzae</name>
    <dbReference type="NCBI Taxonomy" id="2497749"/>
    <lineage>
        <taxon>Bacteria</taxon>
        <taxon>Pseudomonadati</taxon>
        <taxon>Pseudomonadota</taxon>
        <taxon>Gammaproteobacteria</taxon>
        <taxon>Methylococcales</taxon>
        <taxon>Methylococcaceae</taxon>
        <taxon>Methylobacter</taxon>
    </lineage>
</organism>
<keyword evidence="1" id="KW-0488">Methylation</keyword>
<feature type="domain" description="HAMP" evidence="7">
    <location>
        <begin position="218"/>
        <end position="270"/>
    </location>
</feature>
<dbReference type="CDD" id="cd11386">
    <property type="entry name" value="MCP_signal"/>
    <property type="match status" value="1"/>
</dbReference>
<dbReference type="CDD" id="cd06225">
    <property type="entry name" value="HAMP"/>
    <property type="match status" value="1"/>
</dbReference>
<dbReference type="PANTHER" id="PTHR43531:SF14">
    <property type="entry name" value="METHYL-ACCEPTING CHEMOTAXIS PROTEIN I-RELATED"/>
    <property type="match status" value="1"/>
</dbReference>
<dbReference type="SUPFAM" id="SSF55785">
    <property type="entry name" value="PYP-like sensor domain (PAS domain)"/>
    <property type="match status" value="1"/>
</dbReference>
<dbReference type="PANTHER" id="PTHR43531">
    <property type="entry name" value="PROTEIN ICFG"/>
    <property type="match status" value="1"/>
</dbReference>
<dbReference type="SUPFAM" id="SSF158472">
    <property type="entry name" value="HAMP domain-like"/>
    <property type="match status" value="1"/>
</dbReference>
<feature type="domain" description="HAMP" evidence="7">
    <location>
        <begin position="440"/>
        <end position="492"/>
    </location>
</feature>
<evidence type="ECO:0000256" key="4">
    <source>
        <dbReference type="SAM" id="Coils"/>
    </source>
</evidence>
<dbReference type="PROSITE" id="PS50111">
    <property type="entry name" value="CHEMOTAXIS_TRANSDUC_2"/>
    <property type="match status" value="1"/>
</dbReference>
<sequence>MFKNHQLTIKARFILILGTLVIGFSLFGMATFKAMATLNVNGPVYQRIVQGKDIIADVFTPPEYIIESYMVALQLTVAEDFYDMKTQALVSRFKKLKLAYDNRHSFWLTQQLDPELHDLLLERSYRPAQAFFVEAEKRFLPAIQAGDRDAALASFQDMRRSYDEHHAVIDQLLRYTATRNAEDERQAQAMTSRYNIGLLSIFSFSVATAILLTIVTSRGILRSLDTAQQVAGAIADGDLSSRIDIHQKDEIGELLRSMNTMQQQLLERITAERKAADETLRVKIALDNVSTGVMIADNDRNIIYANKSVINTLHKTNATIKGSLLKFSIDSLIGRNMDDFHEKSAHQAKMLASLTGSHEAAMIMGGRSMVVLANPVVNEQGQRLGTVAEWHDRTDEVMVENEVAAIVGAAAKGDFSMRFDLHGKEGFLRHLGEDINLLVQTSETALNDVARVLGALSRSDLTKVIANDYSGTFGQLKDDANTTVEKLKAIIGRIKDASGSINTASKEIAAGNNDLSHRTEQQAASLEQTAASMDELTSAVQHNAANARQANQLAVNASGIADKGVEVVGRVVATMNDINESSHKIGDIISVIDDIAFQTNILALNAAVEAARAGEQGRGFAVVAVEVRNLAQRAASAAGEIKDLITDSVGKVAVGSKLVAQAGQTMEEILTSIHGVTNIMSEITAASSEQSAGIEQVNLAIAQMDDVTQQNAALVEQAAAAAESLEEQAQNLVATLSSFKIDEAGLSRSVRVISHSSVPALRRKARPATADAGSWEEF</sequence>
<feature type="transmembrane region" description="Helical" evidence="5">
    <location>
        <begin position="12"/>
        <end position="32"/>
    </location>
</feature>
<dbReference type="Gene3D" id="3.30.450.20">
    <property type="entry name" value="PAS domain"/>
    <property type="match status" value="1"/>
</dbReference>
<feature type="coiled-coil region" evidence="4">
    <location>
        <begin position="715"/>
        <end position="742"/>
    </location>
</feature>
<comment type="caution">
    <text evidence="8">The sequence shown here is derived from an EMBL/GenBank/DDBJ whole genome shotgun (WGS) entry which is preliminary data.</text>
</comment>
<evidence type="ECO:0000256" key="2">
    <source>
        <dbReference type="ARBA" id="ARBA00029447"/>
    </source>
</evidence>
<dbReference type="Proteomes" id="UP000733744">
    <property type="component" value="Unassembled WGS sequence"/>
</dbReference>
<dbReference type="SMART" id="SM00283">
    <property type="entry name" value="MA"/>
    <property type="match status" value="1"/>
</dbReference>